<dbReference type="AlphaFoldDB" id="A0AA86VEQ5"/>
<gene>
    <name evidence="1" type="ORF">AYBTSS11_LOCUS12187</name>
</gene>
<evidence type="ECO:0000313" key="2">
    <source>
        <dbReference type="Proteomes" id="UP001189624"/>
    </source>
</evidence>
<feature type="non-terminal residue" evidence="1">
    <location>
        <position position="104"/>
    </location>
</feature>
<sequence length="104" mass="12100">MAQNGSPWGFHCLTCMIRGISLSWCDEISMYMHFDFDAVHQSWHWAVYMFDIHFYPVREFIAGPILISHKWHQASPTTVSVVCMQRDSLAFSTAAAYGERSMRY</sequence>
<dbReference type="EMBL" id="OY731400">
    <property type="protein sequence ID" value="CAJ1944931.1"/>
    <property type="molecule type" value="Genomic_DNA"/>
</dbReference>
<accession>A0AA86VEQ5</accession>
<proteinExistence type="predicted"/>
<dbReference type="Proteomes" id="UP001189624">
    <property type="component" value="Chromosome 3"/>
</dbReference>
<dbReference type="Gramene" id="rna-AYBTSS11_LOCUS12187">
    <property type="protein sequence ID" value="CAJ1944931.1"/>
    <property type="gene ID" value="gene-AYBTSS11_LOCUS12187"/>
</dbReference>
<organism evidence="1 2">
    <name type="scientific">Sphenostylis stenocarpa</name>
    <dbReference type="NCBI Taxonomy" id="92480"/>
    <lineage>
        <taxon>Eukaryota</taxon>
        <taxon>Viridiplantae</taxon>
        <taxon>Streptophyta</taxon>
        <taxon>Embryophyta</taxon>
        <taxon>Tracheophyta</taxon>
        <taxon>Spermatophyta</taxon>
        <taxon>Magnoliopsida</taxon>
        <taxon>eudicotyledons</taxon>
        <taxon>Gunneridae</taxon>
        <taxon>Pentapetalae</taxon>
        <taxon>rosids</taxon>
        <taxon>fabids</taxon>
        <taxon>Fabales</taxon>
        <taxon>Fabaceae</taxon>
        <taxon>Papilionoideae</taxon>
        <taxon>50 kb inversion clade</taxon>
        <taxon>NPAAA clade</taxon>
        <taxon>indigoferoid/millettioid clade</taxon>
        <taxon>Phaseoleae</taxon>
        <taxon>Sphenostylis</taxon>
    </lineage>
</organism>
<name>A0AA86VEQ5_9FABA</name>
<keyword evidence="2" id="KW-1185">Reference proteome</keyword>
<evidence type="ECO:0000313" key="1">
    <source>
        <dbReference type="EMBL" id="CAJ1944931.1"/>
    </source>
</evidence>
<protein>
    <submittedName>
        <fullName evidence="1">Uncharacterized protein</fullName>
    </submittedName>
</protein>
<reference evidence="1" key="1">
    <citation type="submission" date="2023-10" db="EMBL/GenBank/DDBJ databases">
        <authorList>
            <person name="Domelevo Entfellner J.-B."/>
        </authorList>
    </citation>
    <scope>NUCLEOTIDE SEQUENCE</scope>
</reference>